<feature type="transmembrane region" description="Helical" evidence="5">
    <location>
        <begin position="278"/>
        <end position="296"/>
    </location>
</feature>
<feature type="transmembrane region" description="Helical" evidence="5">
    <location>
        <begin position="133"/>
        <end position="151"/>
    </location>
</feature>
<dbReference type="Gene3D" id="1.20.1250.20">
    <property type="entry name" value="MFS general substrate transporter like domains"/>
    <property type="match status" value="2"/>
</dbReference>
<feature type="transmembrane region" description="Helical" evidence="5">
    <location>
        <begin position="308"/>
        <end position="327"/>
    </location>
</feature>
<dbReference type="Pfam" id="PF07690">
    <property type="entry name" value="MFS_1"/>
    <property type="match status" value="1"/>
</dbReference>
<dbReference type="PANTHER" id="PTHR11360:SF284">
    <property type="entry name" value="EG:103B4.3 PROTEIN-RELATED"/>
    <property type="match status" value="1"/>
</dbReference>
<dbReference type="SUPFAM" id="SSF103473">
    <property type="entry name" value="MFS general substrate transporter"/>
    <property type="match status" value="1"/>
</dbReference>
<keyword evidence="2 5" id="KW-1133">Transmembrane helix</keyword>
<feature type="transmembrane region" description="Helical" evidence="5">
    <location>
        <begin position="243"/>
        <end position="266"/>
    </location>
</feature>
<dbReference type="InterPro" id="IPR011701">
    <property type="entry name" value="MFS"/>
</dbReference>
<evidence type="ECO:0000256" key="2">
    <source>
        <dbReference type="ARBA" id="ARBA00022989"/>
    </source>
</evidence>
<keyword evidence="1 5" id="KW-0812">Transmembrane</keyword>
<accession>A0A7C4MMB8</accession>
<gene>
    <name evidence="7" type="ORF">ENS29_08200</name>
</gene>
<dbReference type="EMBL" id="DSUH01000193">
    <property type="protein sequence ID" value="HGU32822.1"/>
    <property type="molecule type" value="Genomic_DNA"/>
</dbReference>
<feature type="transmembrane region" description="Helical" evidence="5">
    <location>
        <begin position="333"/>
        <end position="355"/>
    </location>
</feature>
<evidence type="ECO:0000313" key="7">
    <source>
        <dbReference type="EMBL" id="HGU32822.1"/>
    </source>
</evidence>
<sequence>MKQRIFYGWVVVAGLFGVALLGPMGRYILTSLFPFILKDPGWSRDTVGLAFTLHFWVYAGFAFATGKLLDRLGGRWIIATGGALMLAGLLGLSQVRRIWEFHLIFGILLAAAVSMTHFVPNTAIVRKWFIRKAGLATGIVTAGTVLGLAMLPPVVSRMSSAYGWRTACLICGVAIGGAILAIALGLVRSTPESMGLLPDGDPSSDGRSREPAESFSQCSPTPETPEVSSAELSPAQAYRTRRFWYFFLVYAITGIPLQGILSHIIVWAVEAGVSVSHSGWVMAALTLPSLPIRVLAGRLGDRFGKRRVLLLTNGLTAIMWFIGYVIIQGNVSFFIFVTLLGFVYSAPFSLYTPYLGDLFGRASVGTLMGAVTLGHGVIGGVGPYLWGWIADRTGSYGLNCIVSGICYVLVTWLLWKIREIRPEAS</sequence>
<feature type="transmembrane region" description="Helical" evidence="5">
    <location>
        <begin position="49"/>
        <end position="69"/>
    </location>
</feature>
<name>A0A7C4MMB8_9BACT</name>
<feature type="transmembrane region" description="Helical" evidence="5">
    <location>
        <begin position="101"/>
        <end position="121"/>
    </location>
</feature>
<feature type="transmembrane region" description="Helical" evidence="5">
    <location>
        <begin position="163"/>
        <end position="187"/>
    </location>
</feature>
<feature type="region of interest" description="Disordered" evidence="4">
    <location>
        <begin position="197"/>
        <end position="231"/>
    </location>
</feature>
<feature type="domain" description="Major facilitator superfamily (MFS) profile" evidence="6">
    <location>
        <begin position="11"/>
        <end position="421"/>
    </location>
</feature>
<organism evidence="7">
    <name type="scientific">Desulfatirhabdium butyrativorans</name>
    <dbReference type="NCBI Taxonomy" id="340467"/>
    <lineage>
        <taxon>Bacteria</taxon>
        <taxon>Pseudomonadati</taxon>
        <taxon>Thermodesulfobacteriota</taxon>
        <taxon>Desulfobacteria</taxon>
        <taxon>Desulfobacterales</taxon>
        <taxon>Desulfatirhabdiaceae</taxon>
        <taxon>Desulfatirhabdium</taxon>
    </lineage>
</organism>
<evidence type="ECO:0000256" key="1">
    <source>
        <dbReference type="ARBA" id="ARBA00022692"/>
    </source>
</evidence>
<dbReference type="GO" id="GO:0022857">
    <property type="term" value="F:transmembrane transporter activity"/>
    <property type="evidence" value="ECO:0007669"/>
    <property type="project" value="InterPro"/>
</dbReference>
<feature type="transmembrane region" description="Helical" evidence="5">
    <location>
        <begin position="76"/>
        <end position="95"/>
    </location>
</feature>
<protein>
    <submittedName>
        <fullName evidence="7">MFS transporter</fullName>
    </submittedName>
</protein>
<dbReference type="InterPro" id="IPR020846">
    <property type="entry name" value="MFS_dom"/>
</dbReference>
<evidence type="ECO:0000256" key="3">
    <source>
        <dbReference type="ARBA" id="ARBA00023136"/>
    </source>
</evidence>
<dbReference type="InterPro" id="IPR036259">
    <property type="entry name" value="MFS_trans_sf"/>
</dbReference>
<dbReference type="PANTHER" id="PTHR11360">
    <property type="entry name" value="MONOCARBOXYLATE TRANSPORTER"/>
    <property type="match status" value="1"/>
</dbReference>
<keyword evidence="3 5" id="KW-0472">Membrane</keyword>
<feature type="transmembrane region" description="Helical" evidence="5">
    <location>
        <begin position="7"/>
        <end position="29"/>
    </location>
</feature>
<reference evidence="7" key="1">
    <citation type="journal article" date="2020" name="mSystems">
        <title>Genome- and Community-Level Interaction Insights into Carbon Utilization and Element Cycling Functions of Hydrothermarchaeota in Hydrothermal Sediment.</title>
        <authorList>
            <person name="Zhou Z."/>
            <person name="Liu Y."/>
            <person name="Xu W."/>
            <person name="Pan J."/>
            <person name="Luo Z.H."/>
            <person name="Li M."/>
        </authorList>
    </citation>
    <scope>NUCLEOTIDE SEQUENCE [LARGE SCALE GENOMIC DNA]</scope>
    <source>
        <strain evidence="7">SpSt-477</strain>
    </source>
</reference>
<feature type="compositionally biased region" description="Polar residues" evidence="4">
    <location>
        <begin position="214"/>
        <end position="231"/>
    </location>
</feature>
<feature type="transmembrane region" description="Helical" evidence="5">
    <location>
        <begin position="396"/>
        <end position="415"/>
    </location>
</feature>
<dbReference type="AlphaFoldDB" id="A0A7C4MMB8"/>
<feature type="transmembrane region" description="Helical" evidence="5">
    <location>
        <begin position="367"/>
        <end position="390"/>
    </location>
</feature>
<dbReference type="InterPro" id="IPR050327">
    <property type="entry name" value="Proton-linked_MCT"/>
</dbReference>
<comment type="caution">
    <text evidence="7">The sequence shown here is derived from an EMBL/GenBank/DDBJ whole genome shotgun (WGS) entry which is preliminary data.</text>
</comment>
<dbReference type="PROSITE" id="PS50850">
    <property type="entry name" value="MFS"/>
    <property type="match status" value="1"/>
</dbReference>
<evidence type="ECO:0000259" key="6">
    <source>
        <dbReference type="PROSITE" id="PS50850"/>
    </source>
</evidence>
<evidence type="ECO:0000256" key="4">
    <source>
        <dbReference type="SAM" id="MobiDB-lite"/>
    </source>
</evidence>
<proteinExistence type="predicted"/>
<evidence type="ECO:0000256" key="5">
    <source>
        <dbReference type="SAM" id="Phobius"/>
    </source>
</evidence>